<protein>
    <submittedName>
        <fullName evidence="1">DNA polymerase-3 subunit epsilon</fullName>
    </submittedName>
</protein>
<proteinExistence type="predicted"/>
<evidence type="ECO:0000313" key="1">
    <source>
        <dbReference type="EMBL" id="SFP07476.1"/>
    </source>
</evidence>
<reference evidence="1 2" key="1">
    <citation type="submission" date="2016-10" db="EMBL/GenBank/DDBJ databases">
        <authorList>
            <person name="Varghese N."/>
            <person name="Submissions S."/>
        </authorList>
    </citation>
    <scope>NUCLEOTIDE SEQUENCE [LARGE SCALE GENOMIC DNA]</scope>
    <source>
        <strain evidence="1 2">DSM 1361</strain>
    </source>
</reference>
<name>A0A662ZEQ9_9GAMM</name>
<accession>A0A662ZEQ9</accession>
<gene>
    <name evidence="1" type="ORF">SAMN02910344_00374</name>
</gene>
<evidence type="ECO:0000313" key="2">
    <source>
        <dbReference type="Proteomes" id="UP000243745"/>
    </source>
</evidence>
<dbReference type="Proteomes" id="UP000243745">
    <property type="component" value="Unassembled WGS sequence"/>
</dbReference>
<sequence>MAYNYNRFPLELIPEIIAHPEDYRIQSRVPYARFADEQVLPVIFRETPEPVQSLVFLEMVTTGGRRQDVILELVMVKCSCLLSTGEIVSVDRMYRGFEAPRYPIPAYITRTTGITVESINGMSFDYRTVDSMLRDDPIIVSTRGRTAREFFERRFSSFSGYRWVDSVHDIRWENLNDRLISGATLQMNCERLGFFFRYNSIREAVFSNLWLFSYIKGSIAELIAASSHVEYMVWAFTARFEVKEELKFNGYLWNGEQKCWCKRVFTEEEVKEEQEYLRGKCSSPEAIKIEVLDSRKKHG</sequence>
<dbReference type="EMBL" id="FOXF01000004">
    <property type="protein sequence ID" value="SFP07476.1"/>
    <property type="molecule type" value="Genomic_DNA"/>
</dbReference>
<dbReference type="OrthoDB" id="7427781at2"/>
<organism evidence="1 2">
    <name type="scientific">Ruminobacter amylophilus</name>
    <dbReference type="NCBI Taxonomy" id="867"/>
    <lineage>
        <taxon>Bacteria</taxon>
        <taxon>Pseudomonadati</taxon>
        <taxon>Pseudomonadota</taxon>
        <taxon>Gammaproteobacteria</taxon>
        <taxon>Aeromonadales</taxon>
        <taxon>Succinivibrionaceae</taxon>
        <taxon>Ruminobacter</taxon>
    </lineage>
</organism>
<keyword evidence="2" id="KW-1185">Reference proteome</keyword>
<dbReference type="AlphaFoldDB" id="A0A662ZEQ9"/>
<dbReference type="RefSeq" id="WP_093140457.1">
    <property type="nucleotide sequence ID" value="NZ_FOXF01000004.1"/>
</dbReference>